<accession>A0AAD4EL63</accession>
<dbReference type="Proteomes" id="UP001195769">
    <property type="component" value="Unassembled WGS sequence"/>
</dbReference>
<gene>
    <name evidence="2" type="ORF">F5891DRAFT_903660</name>
</gene>
<keyword evidence="1" id="KW-0812">Transmembrane</keyword>
<keyword evidence="1" id="KW-0472">Membrane</keyword>
<feature type="non-terminal residue" evidence="2">
    <location>
        <position position="1"/>
    </location>
</feature>
<dbReference type="EMBL" id="JABBWK010000001">
    <property type="protein sequence ID" value="KAG1908117.1"/>
    <property type="molecule type" value="Genomic_DNA"/>
</dbReference>
<dbReference type="GeneID" id="64667808"/>
<dbReference type="AlphaFoldDB" id="A0AAD4EL63"/>
<feature type="non-terminal residue" evidence="2">
    <location>
        <position position="174"/>
    </location>
</feature>
<protein>
    <submittedName>
        <fullName evidence="2">Uncharacterized protein</fullName>
    </submittedName>
</protein>
<comment type="caution">
    <text evidence="2">The sequence shown here is derived from an EMBL/GenBank/DDBJ whole genome shotgun (WGS) entry which is preliminary data.</text>
</comment>
<reference evidence="2" key="1">
    <citation type="journal article" date="2020" name="New Phytol.">
        <title>Comparative genomics reveals dynamic genome evolution in host specialist ectomycorrhizal fungi.</title>
        <authorList>
            <person name="Lofgren L.A."/>
            <person name="Nguyen N.H."/>
            <person name="Vilgalys R."/>
            <person name="Ruytinx J."/>
            <person name="Liao H.L."/>
            <person name="Branco S."/>
            <person name="Kuo A."/>
            <person name="LaButti K."/>
            <person name="Lipzen A."/>
            <person name="Andreopoulos W."/>
            <person name="Pangilinan J."/>
            <person name="Riley R."/>
            <person name="Hundley H."/>
            <person name="Na H."/>
            <person name="Barry K."/>
            <person name="Grigoriev I.V."/>
            <person name="Stajich J.E."/>
            <person name="Kennedy P.G."/>
        </authorList>
    </citation>
    <scope>NUCLEOTIDE SEQUENCE</scope>
    <source>
        <strain evidence="2">FC203</strain>
    </source>
</reference>
<dbReference type="RefSeq" id="XP_041233692.1">
    <property type="nucleotide sequence ID" value="XM_041373510.1"/>
</dbReference>
<keyword evidence="1" id="KW-1133">Transmembrane helix</keyword>
<feature type="transmembrane region" description="Helical" evidence="1">
    <location>
        <begin position="13"/>
        <end position="31"/>
    </location>
</feature>
<sequence>IAHVIHDYLRFPFSFNSGLLSLTIALFGFSFPSISRLNTSAAVTGLQCDLNHPINAFRTMARITLTDWSCMPDGCRYPLARSSHHQSFVHAHECLPWAWILARETLFNVDCTIVPTDQFHLLEGHISMLHILNSSPRLASSFPSVALPSLTRNGFTQLSHFGSWSAQNTASPFR</sequence>
<organism evidence="2 3">
    <name type="scientific">Suillus fuscotomentosus</name>
    <dbReference type="NCBI Taxonomy" id="1912939"/>
    <lineage>
        <taxon>Eukaryota</taxon>
        <taxon>Fungi</taxon>
        <taxon>Dikarya</taxon>
        <taxon>Basidiomycota</taxon>
        <taxon>Agaricomycotina</taxon>
        <taxon>Agaricomycetes</taxon>
        <taxon>Agaricomycetidae</taxon>
        <taxon>Boletales</taxon>
        <taxon>Suillineae</taxon>
        <taxon>Suillaceae</taxon>
        <taxon>Suillus</taxon>
    </lineage>
</organism>
<name>A0AAD4EL63_9AGAM</name>
<keyword evidence="3" id="KW-1185">Reference proteome</keyword>
<proteinExistence type="predicted"/>
<evidence type="ECO:0000313" key="2">
    <source>
        <dbReference type="EMBL" id="KAG1908117.1"/>
    </source>
</evidence>
<evidence type="ECO:0000256" key="1">
    <source>
        <dbReference type="SAM" id="Phobius"/>
    </source>
</evidence>
<evidence type="ECO:0000313" key="3">
    <source>
        <dbReference type="Proteomes" id="UP001195769"/>
    </source>
</evidence>